<evidence type="ECO:0000313" key="2">
    <source>
        <dbReference type="Proteomes" id="UP000324800"/>
    </source>
</evidence>
<dbReference type="Proteomes" id="UP000324800">
    <property type="component" value="Unassembled WGS sequence"/>
</dbReference>
<sequence length="142" mass="15303">MENGIFSLEGKFSSKEKLGGIGIVQDSYSIPAGAHPNKSPYQEHLVTYHGPYHGGGTVSCKGKTVSGNIAIPGNSTVRAEYDSEKGTLIYFVNSVQQPVYITGIKEKILLWDDIGSSFTDISLKKLSTPTSGHVANEQAVQW</sequence>
<dbReference type="EMBL" id="SNRW01004808">
    <property type="protein sequence ID" value="KAA6386430.1"/>
    <property type="molecule type" value="Genomic_DNA"/>
</dbReference>
<gene>
    <name evidence="1" type="ORF">EZS28_018043</name>
</gene>
<organism evidence="1 2">
    <name type="scientific">Streblomastix strix</name>
    <dbReference type="NCBI Taxonomy" id="222440"/>
    <lineage>
        <taxon>Eukaryota</taxon>
        <taxon>Metamonada</taxon>
        <taxon>Preaxostyla</taxon>
        <taxon>Oxymonadida</taxon>
        <taxon>Streblomastigidae</taxon>
        <taxon>Streblomastix</taxon>
    </lineage>
</organism>
<dbReference type="AlphaFoldDB" id="A0A5J4VVG6"/>
<comment type="caution">
    <text evidence="1">The sequence shown here is derived from an EMBL/GenBank/DDBJ whole genome shotgun (WGS) entry which is preliminary data.</text>
</comment>
<reference evidence="1 2" key="1">
    <citation type="submission" date="2019-03" db="EMBL/GenBank/DDBJ databases">
        <title>Single cell metagenomics reveals metabolic interactions within the superorganism composed of flagellate Streblomastix strix and complex community of Bacteroidetes bacteria on its surface.</title>
        <authorList>
            <person name="Treitli S.C."/>
            <person name="Kolisko M."/>
            <person name="Husnik F."/>
            <person name="Keeling P."/>
            <person name="Hampl V."/>
        </authorList>
    </citation>
    <scope>NUCLEOTIDE SEQUENCE [LARGE SCALE GENOMIC DNA]</scope>
    <source>
        <strain evidence="1">ST1C</strain>
    </source>
</reference>
<protein>
    <submittedName>
        <fullName evidence="1">Uncharacterized protein</fullName>
    </submittedName>
</protein>
<name>A0A5J4VVG6_9EUKA</name>
<proteinExistence type="predicted"/>
<evidence type="ECO:0000313" key="1">
    <source>
        <dbReference type="EMBL" id="KAA6386430.1"/>
    </source>
</evidence>
<accession>A0A5J4VVG6</accession>